<dbReference type="GO" id="GO:0005615">
    <property type="term" value="C:extracellular space"/>
    <property type="evidence" value="ECO:0007669"/>
    <property type="project" value="TreeGrafter"/>
</dbReference>
<dbReference type="PANTHER" id="PTHR11533">
    <property type="entry name" value="PROTEASE M1 ZINC METALLOPROTEASE"/>
    <property type="match status" value="1"/>
</dbReference>
<dbReference type="GO" id="GO:0008270">
    <property type="term" value="F:zinc ion binding"/>
    <property type="evidence" value="ECO:0007669"/>
    <property type="project" value="TreeGrafter"/>
</dbReference>
<organism evidence="3 4">
    <name type="scientific">Parelaphostrongylus tenuis</name>
    <name type="common">Meningeal worm</name>
    <dbReference type="NCBI Taxonomy" id="148309"/>
    <lineage>
        <taxon>Eukaryota</taxon>
        <taxon>Metazoa</taxon>
        <taxon>Ecdysozoa</taxon>
        <taxon>Nematoda</taxon>
        <taxon>Chromadorea</taxon>
        <taxon>Rhabditida</taxon>
        <taxon>Rhabditina</taxon>
        <taxon>Rhabditomorpha</taxon>
        <taxon>Strongyloidea</taxon>
        <taxon>Metastrongylidae</taxon>
        <taxon>Parelaphostrongylus</taxon>
    </lineage>
</organism>
<keyword evidence="4" id="KW-1185">Reference proteome</keyword>
<dbReference type="Proteomes" id="UP001196413">
    <property type="component" value="Unassembled WGS sequence"/>
</dbReference>
<dbReference type="AlphaFoldDB" id="A0AAD5N361"/>
<evidence type="ECO:0000313" key="3">
    <source>
        <dbReference type="EMBL" id="KAJ1360487.1"/>
    </source>
</evidence>
<dbReference type="InterPro" id="IPR050344">
    <property type="entry name" value="Peptidase_M1_aminopeptidases"/>
</dbReference>
<proteinExistence type="inferred from homology"/>
<evidence type="ECO:0000256" key="1">
    <source>
        <dbReference type="ARBA" id="ARBA00010136"/>
    </source>
</evidence>
<dbReference type="GO" id="GO:0070006">
    <property type="term" value="F:metalloaminopeptidase activity"/>
    <property type="evidence" value="ECO:0007669"/>
    <property type="project" value="TreeGrafter"/>
</dbReference>
<dbReference type="Gene3D" id="1.10.3480.20">
    <property type="match status" value="1"/>
</dbReference>
<evidence type="ECO:0000259" key="2">
    <source>
        <dbReference type="Pfam" id="PF11838"/>
    </source>
</evidence>
<name>A0AAD5N361_PARTN</name>
<gene>
    <name evidence="3" type="ORF">KIN20_019477</name>
</gene>
<dbReference type="GO" id="GO:0043171">
    <property type="term" value="P:peptide catabolic process"/>
    <property type="evidence" value="ECO:0007669"/>
    <property type="project" value="TreeGrafter"/>
</dbReference>
<feature type="non-terminal residue" evidence="3">
    <location>
        <position position="98"/>
    </location>
</feature>
<reference evidence="3" key="1">
    <citation type="submission" date="2021-06" db="EMBL/GenBank/DDBJ databases">
        <title>Parelaphostrongylus tenuis whole genome reference sequence.</title>
        <authorList>
            <person name="Garwood T.J."/>
            <person name="Larsen P.A."/>
            <person name="Fountain-Jones N.M."/>
            <person name="Garbe J.R."/>
            <person name="Macchietto M.G."/>
            <person name="Kania S.A."/>
            <person name="Gerhold R.W."/>
            <person name="Richards J.E."/>
            <person name="Wolf T.M."/>
        </authorList>
    </citation>
    <scope>NUCLEOTIDE SEQUENCE</scope>
    <source>
        <strain evidence="3">MNPRO001-30</strain>
        <tissue evidence="3">Meninges</tissue>
    </source>
</reference>
<feature type="domain" description="ERAP1-like C-terminal" evidence="2">
    <location>
        <begin position="29"/>
        <end position="98"/>
    </location>
</feature>
<dbReference type="InterPro" id="IPR024571">
    <property type="entry name" value="ERAP1-like_C_dom"/>
</dbReference>
<dbReference type="GO" id="GO:0016020">
    <property type="term" value="C:membrane"/>
    <property type="evidence" value="ECO:0007669"/>
    <property type="project" value="TreeGrafter"/>
</dbReference>
<evidence type="ECO:0000313" key="4">
    <source>
        <dbReference type="Proteomes" id="UP001196413"/>
    </source>
</evidence>
<dbReference type="GO" id="GO:0006508">
    <property type="term" value="P:proteolysis"/>
    <property type="evidence" value="ECO:0007669"/>
    <property type="project" value="TreeGrafter"/>
</dbReference>
<dbReference type="EMBL" id="JAHQIW010003882">
    <property type="protein sequence ID" value="KAJ1360487.1"/>
    <property type="molecule type" value="Genomic_DNA"/>
</dbReference>
<dbReference type="GO" id="GO:0042277">
    <property type="term" value="F:peptide binding"/>
    <property type="evidence" value="ECO:0007669"/>
    <property type="project" value="TreeGrafter"/>
</dbReference>
<dbReference type="PANTHER" id="PTHR11533:SF301">
    <property type="entry name" value="AMINOPEPTIDASE"/>
    <property type="match status" value="1"/>
</dbReference>
<comment type="similarity">
    <text evidence="1">Belongs to the peptidase M1 family.</text>
</comment>
<protein>
    <recommendedName>
        <fullName evidence="2">ERAP1-like C-terminal domain-containing protein</fullName>
    </recommendedName>
</protein>
<comment type="caution">
    <text evidence="3">The sequence shown here is derived from an EMBL/GenBank/DDBJ whole genome shotgun (WGS) entry which is preliminary data.</text>
</comment>
<accession>A0AAD5N361</accession>
<sequence length="98" mass="11237">MAEESCTLTISLIFDKRLYLRITSPTEPIVINADRHGFCRQNYDIDGWAKIIKQLKENHEVFSSRTRNAIISDVFAAAAIGRIEYETAFKLLAYIPNE</sequence>
<dbReference type="GO" id="GO:0005737">
    <property type="term" value="C:cytoplasm"/>
    <property type="evidence" value="ECO:0007669"/>
    <property type="project" value="TreeGrafter"/>
</dbReference>
<dbReference type="Pfam" id="PF11838">
    <property type="entry name" value="ERAP1_C"/>
    <property type="match status" value="1"/>
</dbReference>